<comment type="caution">
    <text evidence="2">The sequence shown here is derived from an EMBL/GenBank/DDBJ whole genome shotgun (WGS) entry which is preliminary data.</text>
</comment>
<dbReference type="InParanoid" id="A0A371R7E6"/>
<proteinExistence type="predicted"/>
<accession>A0A371R7E6</accession>
<keyword evidence="1" id="KW-0472">Membrane</keyword>
<dbReference type="Proteomes" id="UP000264589">
    <property type="component" value="Unassembled WGS sequence"/>
</dbReference>
<evidence type="ECO:0000313" key="3">
    <source>
        <dbReference type="Proteomes" id="UP000264589"/>
    </source>
</evidence>
<keyword evidence="3" id="KW-1185">Reference proteome</keyword>
<gene>
    <name evidence="2" type="ORF">DX908_16115</name>
</gene>
<name>A0A371R7E6_9PROT</name>
<feature type="transmembrane region" description="Helical" evidence="1">
    <location>
        <begin position="29"/>
        <end position="49"/>
    </location>
</feature>
<keyword evidence="1" id="KW-0812">Transmembrane</keyword>
<evidence type="ECO:0000313" key="2">
    <source>
        <dbReference type="EMBL" id="RFB01374.1"/>
    </source>
</evidence>
<protein>
    <submittedName>
        <fullName evidence="2">Conjugal transfer protein TraI</fullName>
    </submittedName>
</protein>
<evidence type="ECO:0000256" key="1">
    <source>
        <dbReference type="SAM" id="Phobius"/>
    </source>
</evidence>
<organism evidence="2 3">
    <name type="scientific">Parvularcula marina</name>
    <dbReference type="NCBI Taxonomy" id="2292771"/>
    <lineage>
        <taxon>Bacteria</taxon>
        <taxon>Pseudomonadati</taxon>
        <taxon>Pseudomonadota</taxon>
        <taxon>Alphaproteobacteria</taxon>
        <taxon>Parvularculales</taxon>
        <taxon>Parvularculaceae</taxon>
        <taxon>Parvularcula</taxon>
    </lineage>
</organism>
<keyword evidence="1" id="KW-1133">Transmembrane helix</keyword>
<dbReference type="AlphaFoldDB" id="A0A371R7E6"/>
<dbReference type="EMBL" id="QUQO01000036">
    <property type="protein sequence ID" value="RFB01374.1"/>
    <property type="molecule type" value="Genomic_DNA"/>
</dbReference>
<feature type="non-terminal residue" evidence="2">
    <location>
        <position position="67"/>
    </location>
</feature>
<sequence length="67" mass="7164">MEDPQPLADPAGFRLRGDPPRVMRLSRKAIATLGAVGALAVGGALTFALQSRDRQAPEELYNTDSRA</sequence>
<reference evidence="2 3" key="1">
    <citation type="submission" date="2018-08" db="EMBL/GenBank/DDBJ databases">
        <title>Parvularcula sp. SM1705, isolated from surface water of the South Sea China.</title>
        <authorList>
            <person name="Sun L."/>
        </authorList>
    </citation>
    <scope>NUCLEOTIDE SEQUENCE [LARGE SCALE GENOMIC DNA]</scope>
    <source>
        <strain evidence="2 3">SM1705</strain>
    </source>
</reference>